<gene>
    <name evidence="4" type="ORF">NCTC10974_02494</name>
</gene>
<dbReference type="Proteomes" id="UP000358010">
    <property type="component" value="Unassembled WGS sequence"/>
</dbReference>
<dbReference type="Gene3D" id="3.40.50.300">
    <property type="entry name" value="P-loop containing nucleotide triphosphate hydrolases"/>
    <property type="match status" value="1"/>
</dbReference>
<evidence type="ECO:0000259" key="3">
    <source>
        <dbReference type="Pfam" id="PF05707"/>
    </source>
</evidence>
<evidence type="ECO:0000256" key="1">
    <source>
        <dbReference type="SAM" id="MobiDB-lite"/>
    </source>
</evidence>
<keyword evidence="2" id="KW-1133">Transmembrane helix</keyword>
<dbReference type="Pfam" id="PF05707">
    <property type="entry name" value="Zot"/>
    <property type="match status" value="1"/>
</dbReference>
<accession>A0A485JFJ9</accession>
<evidence type="ECO:0000313" key="5">
    <source>
        <dbReference type="Proteomes" id="UP000358010"/>
    </source>
</evidence>
<feature type="region of interest" description="Disordered" evidence="1">
    <location>
        <begin position="365"/>
        <end position="386"/>
    </location>
</feature>
<feature type="transmembrane region" description="Helical" evidence="2">
    <location>
        <begin position="78"/>
        <end position="100"/>
    </location>
</feature>
<protein>
    <submittedName>
        <fullName evidence="4">Zonular occludens toxin (Zot)</fullName>
    </submittedName>
</protein>
<evidence type="ECO:0000313" key="4">
    <source>
        <dbReference type="EMBL" id="VFT68980.1"/>
    </source>
</evidence>
<evidence type="ECO:0000256" key="2">
    <source>
        <dbReference type="SAM" id="Phobius"/>
    </source>
</evidence>
<feature type="transmembrane region" description="Helical" evidence="2">
    <location>
        <begin position="36"/>
        <end position="58"/>
    </location>
</feature>
<organism evidence="4 5">
    <name type="scientific">Escherichia coli</name>
    <dbReference type="NCBI Taxonomy" id="562"/>
    <lineage>
        <taxon>Bacteria</taxon>
        <taxon>Pseudomonadati</taxon>
        <taxon>Pseudomonadota</taxon>
        <taxon>Gammaproteobacteria</taxon>
        <taxon>Enterobacterales</taxon>
        <taxon>Enterobacteriaceae</taxon>
        <taxon>Escherichia</taxon>
    </lineage>
</organism>
<proteinExistence type="predicted"/>
<keyword evidence="2" id="KW-0472">Membrane</keyword>
<dbReference type="InterPro" id="IPR027417">
    <property type="entry name" value="P-loop_NTPase"/>
</dbReference>
<keyword evidence="2" id="KW-0812">Transmembrane</keyword>
<dbReference type="EMBL" id="CAADJZ010000001">
    <property type="protein sequence ID" value="VFT68980.1"/>
    <property type="molecule type" value="Genomic_DNA"/>
</dbReference>
<dbReference type="InterPro" id="IPR008900">
    <property type="entry name" value="Zot_N"/>
</dbReference>
<name>A0A485JFJ9_ECOLX</name>
<feature type="domain" description="Zona occludens toxin N-terminal" evidence="3">
    <location>
        <begin position="196"/>
        <end position="266"/>
    </location>
</feature>
<reference evidence="4 5" key="1">
    <citation type="submission" date="2019-03" db="EMBL/GenBank/DDBJ databases">
        <authorList>
            <consortium name="Pathogen Informatics"/>
        </authorList>
    </citation>
    <scope>NUCLEOTIDE SEQUENCE [LARGE SCALE GENOMIC DNA]</scope>
    <source>
        <strain evidence="4 5">NCTC10974</strain>
    </source>
</reference>
<feature type="transmembrane region" description="Helical" evidence="2">
    <location>
        <begin position="6"/>
        <end position="24"/>
    </location>
</feature>
<sequence>MVIFINFIYSFVLIIFRRLLPFLRNKFPSVFSYTSTLTYLFMSISLAVSFIIAANSVIDTVSSSAVMNRYLIIAFSYLPHNFTFCANLIIAADFLSFLFHSKDRIYRYIRLFISGKYREAKSCQLSRGILVRVKALLQLILPHFIIGRGLRVAANYPLNTEYMSSGSDNPVTVIPAMPRIEDFELLGRGCPENEKTRFGALFLDECATWLNTRGFARKDRLPLIDWLIHSRKLGWDVYLIAQHEDMIDSQIIKAMGAKIIRCRRLDELRVPVITPLMELFRPGKTGVASGKRGIIPHYVAASTFLYDGTIHAARRPVDKIIIRAADYYNVYDTNFIFSDGMELLNGRFVDMRAVYSVLPGRTLKTMNPLSQQPEKKATPQKSRGAS</sequence>
<dbReference type="AlphaFoldDB" id="A0A485JFJ9"/>